<dbReference type="AlphaFoldDB" id="A0A7S0XEC4"/>
<sequence length="468" mass="47975">MDVREGGTRGVHCGRPASSVGITAACVATATRPPPLGRSVRLEATGCCSERATNADAAESRAPKRCLRRAVQKLPRSTACRASQDDDGGVLSSAAEQADVDTPVDRPAGASLDCVVVGTEAACVVGESGEGVAAAEAGESAGNSAGGVLGFLGGVALVSPFFLWGTSMVAMKEVLPVTSPLFVASIRLVPAGALLIAWAALKGRPWPKGGMAWLAIVVFGLVDGTVFQGCLSEGLQRTSAGLGSVIIDSQPLTVAVLASILYGETLAPAGVFGLFLGVVGLLLLELPRDALIVLASGDLQQAVGIVTAGVSSEGDLWDSGEWWMLLAAQSMAVGTVMVRWVCKYVDPVMATGWHMALGGVPLLAYSVSTEPEVYQNLGNLGGNEIGGLLYTSLLGSALAYGVFFYFASKGSLTKLSSLTFLTPMFAALFGYLLLGETLDEVQLSGALVTVVGIYLVNTRAGEAPSSAE</sequence>
<feature type="transmembrane region" description="Helical" evidence="7">
    <location>
        <begin position="348"/>
        <end position="367"/>
    </location>
</feature>
<dbReference type="InterPro" id="IPR050638">
    <property type="entry name" value="AA-Vitamin_Transporters"/>
</dbReference>
<gene>
    <name evidence="9" type="ORF">MANT1106_LOCUS15897</name>
</gene>
<dbReference type="GO" id="GO:0016020">
    <property type="term" value="C:membrane"/>
    <property type="evidence" value="ECO:0007669"/>
    <property type="project" value="UniProtKB-SubCell"/>
</dbReference>
<evidence type="ECO:0000256" key="7">
    <source>
        <dbReference type="SAM" id="Phobius"/>
    </source>
</evidence>
<dbReference type="PROSITE" id="PS51257">
    <property type="entry name" value="PROKAR_LIPOPROTEIN"/>
    <property type="match status" value="1"/>
</dbReference>
<evidence type="ECO:0000256" key="5">
    <source>
        <dbReference type="ARBA" id="ARBA00023136"/>
    </source>
</evidence>
<dbReference type="InterPro" id="IPR000620">
    <property type="entry name" value="EamA_dom"/>
</dbReference>
<feature type="transmembrane region" description="Helical" evidence="7">
    <location>
        <begin position="322"/>
        <end position="341"/>
    </location>
</feature>
<accession>A0A7S0XEC4</accession>
<proteinExistence type="inferred from homology"/>
<name>A0A7S0XEC4_9CHLO</name>
<dbReference type="SUPFAM" id="SSF103481">
    <property type="entry name" value="Multidrug resistance efflux transporter EmrE"/>
    <property type="match status" value="2"/>
</dbReference>
<dbReference type="PANTHER" id="PTHR32322">
    <property type="entry name" value="INNER MEMBRANE TRANSPORTER"/>
    <property type="match status" value="1"/>
</dbReference>
<reference evidence="9" key="1">
    <citation type="submission" date="2021-01" db="EMBL/GenBank/DDBJ databases">
        <authorList>
            <person name="Corre E."/>
            <person name="Pelletier E."/>
            <person name="Niang G."/>
            <person name="Scheremetjew M."/>
            <person name="Finn R."/>
            <person name="Kale V."/>
            <person name="Holt S."/>
            <person name="Cochrane G."/>
            <person name="Meng A."/>
            <person name="Brown T."/>
            <person name="Cohen L."/>
        </authorList>
    </citation>
    <scope>NUCLEOTIDE SEQUENCE</scope>
    <source>
        <strain evidence="9">SL-175</strain>
    </source>
</reference>
<evidence type="ECO:0000259" key="8">
    <source>
        <dbReference type="Pfam" id="PF00892"/>
    </source>
</evidence>
<evidence type="ECO:0000256" key="2">
    <source>
        <dbReference type="ARBA" id="ARBA00007635"/>
    </source>
</evidence>
<feature type="transmembrane region" description="Helical" evidence="7">
    <location>
        <begin position="291"/>
        <end position="310"/>
    </location>
</feature>
<keyword evidence="3 7" id="KW-0812">Transmembrane</keyword>
<keyword evidence="5 7" id="KW-0472">Membrane</keyword>
<feature type="region of interest" description="Disordered" evidence="6">
    <location>
        <begin position="77"/>
        <end position="102"/>
    </location>
</feature>
<dbReference type="InterPro" id="IPR037185">
    <property type="entry name" value="EmrE-like"/>
</dbReference>
<dbReference type="PANTHER" id="PTHR32322:SF2">
    <property type="entry name" value="EAMA DOMAIN-CONTAINING PROTEIN"/>
    <property type="match status" value="1"/>
</dbReference>
<feature type="transmembrane region" description="Helical" evidence="7">
    <location>
        <begin position="418"/>
        <end position="435"/>
    </location>
</feature>
<feature type="transmembrane region" description="Helical" evidence="7">
    <location>
        <begin position="148"/>
        <end position="169"/>
    </location>
</feature>
<evidence type="ECO:0000256" key="1">
    <source>
        <dbReference type="ARBA" id="ARBA00004141"/>
    </source>
</evidence>
<dbReference type="Pfam" id="PF00892">
    <property type="entry name" value="EamA"/>
    <property type="match status" value="2"/>
</dbReference>
<organism evidence="9">
    <name type="scientific">Mantoniella antarctica</name>
    <dbReference type="NCBI Taxonomy" id="81844"/>
    <lineage>
        <taxon>Eukaryota</taxon>
        <taxon>Viridiplantae</taxon>
        <taxon>Chlorophyta</taxon>
        <taxon>Mamiellophyceae</taxon>
        <taxon>Mamiellales</taxon>
        <taxon>Mamiellaceae</taxon>
        <taxon>Mantoniella</taxon>
    </lineage>
</organism>
<evidence type="ECO:0000256" key="6">
    <source>
        <dbReference type="SAM" id="MobiDB-lite"/>
    </source>
</evidence>
<feature type="transmembrane region" description="Helical" evidence="7">
    <location>
        <begin position="212"/>
        <end position="231"/>
    </location>
</feature>
<feature type="domain" description="EamA" evidence="8">
    <location>
        <begin position="155"/>
        <end position="284"/>
    </location>
</feature>
<evidence type="ECO:0000313" key="9">
    <source>
        <dbReference type="EMBL" id="CAD8713678.1"/>
    </source>
</evidence>
<dbReference type="GO" id="GO:0009507">
    <property type="term" value="C:chloroplast"/>
    <property type="evidence" value="ECO:0007669"/>
    <property type="project" value="TreeGrafter"/>
</dbReference>
<feature type="transmembrane region" description="Helical" evidence="7">
    <location>
        <begin position="181"/>
        <end position="200"/>
    </location>
</feature>
<evidence type="ECO:0000256" key="3">
    <source>
        <dbReference type="ARBA" id="ARBA00022692"/>
    </source>
</evidence>
<evidence type="ECO:0000256" key="4">
    <source>
        <dbReference type="ARBA" id="ARBA00022989"/>
    </source>
</evidence>
<keyword evidence="4 7" id="KW-1133">Transmembrane helix</keyword>
<protein>
    <recommendedName>
        <fullName evidence="8">EamA domain-containing protein</fullName>
    </recommendedName>
</protein>
<feature type="transmembrane region" description="Helical" evidence="7">
    <location>
        <begin position="266"/>
        <end position="284"/>
    </location>
</feature>
<feature type="transmembrane region" description="Helical" evidence="7">
    <location>
        <begin position="387"/>
        <end position="406"/>
    </location>
</feature>
<comment type="similarity">
    <text evidence="2">Belongs to the drug/metabolite transporter (DMT) superfamily. Plant drug/metabolite exporter (P-DME) (TC 2.A.7.4) family.</text>
</comment>
<feature type="domain" description="EamA" evidence="8">
    <location>
        <begin position="319"/>
        <end position="457"/>
    </location>
</feature>
<dbReference type="EMBL" id="HBFC01026291">
    <property type="protein sequence ID" value="CAD8713678.1"/>
    <property type="molecule type" value="Transcribed_RNA"/>
</dbReference>
<comment type="subcellular location">
    <subcellularLocation>
        <location evidence="1">Membrane</location>
        <topology evidence="1">Multi-pass membrane protein</topology>
    </subcellularLocation>
</comment>